<evidence type="ECO:0000313" key="1">
    <source>
        <dbReference type="EMBL" id="CAH1983543.1"/>
    </source>
</evidence>
<dbReference type="SUPFAM" id="SSF48726">
    <property type="entry name" value="Immunoglobulin"/>
    <property type="match status" value="1"/>
</dbReference>
<dbReference type="InterPro" id="IPR036179">
    <property type="entry name" value="Ig-like_dom_sf"/>
</dbReference>
<dbReference type="Gene3D" id="2.60.40.10">
    <property type="entry name" value="Immunoglobulins"/>
    <property type="match status" value="1"/>
</dbReference>
<name>A0A9P0KY19_ACAOB</name>
<organism evidence="2 3">
    <name type="scientific">Acanthoscelides obtectus</name>
    <name type="common">Bean weevil</name>
    <name type="synonym">Bruchus obtectus</name>
    <dbReference type="NCBI Taxonomy" id="200917"/>
    <lineage>
        <taxon>Eukaryota</taxon>
        <taxon>Metazoa</taxon>
        <taxon>Ecdysozoa</taxon>
        <taxon>Arthropoda</taxon>
        <taxon>Hexapoda</taxon>
        <taxon>Insecta</taxon>
        <taxon>Pterygota</taxon>
        <taxon>Neoptera</taxon>
        <taxon>Endopterygota</taxon>
        <taxon>Coleoptera</taxon>
        <taxon>Polyphaga</taxon>
        <taxon>Cucujiformia</taxon>
        <taxon>Chrysomeloidea</taxon>
        <taxon>Chrysomelidae</taxon>
        <taxon>Bruchinae</taxon>
        <taxon>Bruchini</taxon>
        <taxon>Acanthoscelides</taxon>
    </lineage>
</organism>
<sequence>MEFCANPPYQKAIWIAKDTRVYKPGDADNTVIAYGITNTSDPNCHQAVLFLPRVSSSDLGEYSLIVRSAAGVAEGSFHLNMTYASGLNEQRDQEARGPRAPFVDGVQATSGQANSPVPLPLHNANVIILPSVVLASSLFQYCYYY</sequence>
<comment type="caution">
    <text evidence="2">The sequence shown here is derived from an EMBL/GenBank/DDBJ whole genome shotgun (WGS) entry which is preliminary data.</text>
</comment>
<dbReference type="Proteomes" id="UP001152888">
    <property type="component" value="Unassembled WGS sequence"/>
</dbReference>
<dbReference type="OrthoDB" id="9442762at2759"/>
<evidence type="ECO:0000313" key="3">
    <source>
        <dbReference type="Proteomes" id="UP001152888"/>
    </source>
</evidence>
<dbReference type="EMBL" id="CAKOFQ010006974">
    <property type="protein sequence ID" value="CAH1985250.1"/>
    <property type="molecule type" value="Genomic_DNA"/>
</dbReference>
<reference evidence="2" key="1">
    <citation type="submission" date="2022-03" db="EMBL/GenBank/DDBJ databases">
        <authorList>
            <person name="Sayadi A."/>
        </authorList>
    </citation>
    <scope>NUCLEOTIDE SEQUENCE</scope>
</reference>
<gene>
    <name evidence="1" type="ORF">ACAOBT_LOCUS15605</name>
    <name evidence="2" type="ORF">ACAOBT_LOCUS16573</name>
</gene>
<evidence type="ECO:0000313" key="2">
    <source>
        <dbReference type="EMBL" id="CAH1985250.1"/>
    </source>
</evidence>
<dbReference type="AlphaFoldDB" id="A0A9P0KY19"/>
<accession>A0A9P0KY19</accession>
<dbReference type="InterPro" id="IPR013783">
    <property type="entry name" value="Ig-like_fold"/>
</dbReference>
<dbReference type="EMBL" id="CAKOFQ010006940">
    <property type="protein sequence ID" value="CAH1983543.1"/>
    <property type="molecule type" value="Genomic_DNA"/>
</dbReference>
<proteinExistence type="predicted"/>
<protein>
    <submittedName>
        <fullName evidence="2">Uncharacterized protein</fullName>
    </submittedName>
</protein>
<keyword evidence="3" id="KW-1185">Reference proteome</keyword>